<evidence type="ECO:0000313" key="1">
    <source>
        <dbReference type="EMBL" id="MCD7459595.1"/>
    </source>
</evidence>
<sequence length="119" mass="13564">MVLGSNGKTPVTTHEPPVQHRLMPVYLDVGVCSVIQRRITDLKNHRYLPATVDQEWVQASTGNPPIRPGEMPDKMKVRFQDTSPYMRYTGVFQFKTSKMPMCCRSALTTRFPQVYGSCK</sequence>
<reference evidence="1 2" key="1">
    <citation type="journal article" date="2021" name="BMC Genomics">
        <title>Datura genome reveals duplications of psychoactive alkaloid biosynthetic genes and high mutation rate following tissue culture.</title>
        <authorList>
            <person name="Rajewski A."/>
            <person name="Carter-House D."/>
            <person name="Stajich J."/>
            <person name="Litt A."/>
        </authorList>
    </citation>
    <scope>NUCLEOTIDE SEQUENCE [LARGE SCALE GENOMIC DNA]</scope>
    <source>
        <strain evidence="1">AR-01</strain>
    </source>
</reference>
<protein>
    <submittedName>
        <fullName evidence="1">Uncharacterized protein</fullName>
    </submittedName>
</protein>
<dbReference type="EMBL" id="JACEIK010000597">
    <property type="protein sequence ID" value="MCD7459595.1"/>
    <property type="molecule type" value="Genomic_DNA"/>
</dbReference>
<keyword evidence="2" id="KW-1185">Reference proteome</keyword>
<comment type="caution">
    <text evidence="1">The sequence shown here is derived from an EMBL/GenBank/DDBJ whole genome shotgun (WGS) entry which is preliminary data.</text>
</comment>
<proteinExistence type="predicted"/>
<accession>A0ABS8SLF4</accession>
<gene>
    <name evidence="1" type="ORF">HAX54_041407</name>
</gene>
<name>A0ABS8SLF4_DATST</name>
<organism evidence="1 2">
    <name type="scientific">Datura stramonium</name>
    <name type="common">Jimsonweed</name>
    <name type="synonym">Common thornapple</name>
    <dbReference type="NCBI Taxonomy" id="4076"/>
    <lineage>
        <taxon>Eukaryota</taxon>
        <taxon>Viridiplantae</taxon>
        <taxon>Streptophyta</taxon>
        <taxon>Embryophyta</taxon>
        <taxon>Tracheophyta</taxon>
        <taxon>Spermatophyta</taxon>
        <taxon>Magnoliopsida</taxon>
        <taxon>eudicotyledons</taxon>
        <taxon>Gunneridae</taxon>
        <taxon>Pentapetalae</taxon>
        <taxon>asterids</taxon>
        <taxon>lamiids</taxon>
        <taxon>Solanales</taxon>
        <taxon>Solanaceae</taxon>
        <taxon>Solanoideae</taxon>
        <taxon>Datureae</taxon>
        <taxon>Datura</taxon>
    </lineage>
</organism>
<evidence type="ECO:0000313" key="2">
    <source>
        <dbReference type="Proteomes" id="UP000823775"/>
    </source>
</evidence>
<dbReference type="Proteomes" id="UP000823775">
    <property type="component" value="Unassembled WGS sequence"/>
</dbReference>